<evidence type="ECO:0000256" key="7">
    <source>
        <dbReference type="ARBA" id="ARBA00023034"/>
    </source>
</evidence>
<organism evidence="14 15">
    <name type="scientific">Cynoglossus semilaevis</name>
    <name type="common">Tongue sole</name>
    <dbReference type="NCBI Taxonomy" id="244447"/>
    <lineage>
        <taxon>Eukaryota</taxon>
        <taxon>Metazoa</taxon>
        <taxon>Chordata</taxon>
        <taxon>Craniata</taxon>
        <taxon>Vertebrata</taxon>
        <taxon>Euteleostomi</taxon>
        <taxon>Actinopterygii</taxon>
        <taxon>Neopterygii</taxon>
        <taxon>Teleostei</taxon>
        <taxon>Neoteleostei</taxon>
        <taxon>Acanthomorphata</taxon>
        <taxon>Carangaria</taxon>
        <taxon>Pleuronectiformes</taxon>
        <taxon>Pleuronectoidei</taxon>
        <taxon>Cynoglossidae</taxon>
        <taxon>Cynoglossinae</taxon>
        <taxon>Cynoglossus</taxon>
    </lineage>
</organism>
<comment type="subcellular location">
    <subcellularLocation>
        <location evidence="2">Golgi apparatus</location>
    </subcellularLocation>
    <subcellularLocation>
        <location evidence="1">Membrane</location>
        <topology evidence="1">Peripheral membrane protein</topology>
    </subcellularLocation>
</comment>
<keyword evidence="5" id="KW-0931">ER-Golgi transport</keyword>
<keyword evidence="6" id="KW-0653">Protein transport</keyword>
<evidence type="ECO:0000256" key="8">
    <source>
        <dbReference type="ARBA" id="ARBA00023136"/>
    </source>
</evidence>
<evidence type="ECO:0000256" key="2">
    <source>
        <dbReference type="ARBA" id="ARBA00004555"/>
    </source>
</evidence>
<comment type="function">
    <text evidence="11">Required for vesicular transport between the endoplasmic reticulum and the Golgi apparatus.</text>
</comment>
<dbReference type="GeneTree" id="ENSGT00390000005826"/>
<dbReference type="GO" id="GO:0005774">
    <property type="term" value="C:vacuolar membrane"/>
    <property type="evidence" value="ECO:0007669"/>
    <property type="project" value="TreeGrafter"/>
</dbReference>
<evidence type="ECO:0000256" key="9">
    <source>
        <dbReference type="ARBA" id="ARBA00040047"/>
    </source>
</evidence>
<dbReference type="FunFam" id="1.25.40.10:FF:000115">
    <property type="entry name" value="Gamma-soluble NSF attachment protein"/>
    <property type="match status" value="1"/>
</dbReference>
<proteinExistence type="inferred from homology"/>
<keyword evidence="8" id="KW-0472">Membrane</keyword>
<feature type="region of interest" description="Disordered" evidence="13">
    <location>
        <begin position="277"/>
        <end position="309"/>
    </location>
</feature>
<dbReference type="Pfam" id="PF14938">
    <property type="entry name" value="SNAP"/>
    <property type="match status" value="1"/>
</dbReference>
<dbReference type="InterPro" id="IPR011990">
    <property type="entry name" value="TPR-like_helical_dom_sf"/>
</dbReference>
<evidence type="ECO:0000313" key="14">
    <source>
        <dbReference type="Ensembl" id="ENSCSEP00000026556.1"/>
    </source>
</evidence>
<comment type="subunit">
    <text evidence="12">Interacts with RAB11FIP5. Interacts with VTI1A.</text>
</comment>
<dbReference type="GO" id="GO:0019905">
    <property type="term" value="F:syntaxin binding"/>
    <property type="evidence" value="ECO:0007669"/>
    <property type="project" value="TreeGrafter"/>
</dbReference>
<sequence>MAAQKINEAHEHIAKAEKCLKTSLTKWKPDYDSAASEYGKAAVCFKNAKQYEQAKDAYLKEAESHTENKTSFSFYRAIEQAGMMMKEQKKMPEAIQYIEKACMMYMENGTPDTAAMALDRAGKLIEPINLEKAVDLYQKAAGVFENEDRLRQAVELLGKASRLLVRLKRLDEATVALQKEKNMYKEIENFPMCFKKTTAQVLVHLHRADFVAADKCVRESYSLPGYSGSEDCVAMETLLQGYDEQDDDQVYRVCNSPLLKYMDNDYAKLAISLRVPGGGKKKAPAAPQGGGSATSAAAEEEDDYEGGLC</sequence>
<dbReference type="GO" id="GO:0031201">
    <property type="term" value="C:SNARE complex"/>
    <property type="evidence" value="ECO:0007669"/>
    <property type="project" value="TreeGrafter"/>
</dbReference>
<evidence type="ECO:0000256" key="13">
    <source>
        <dbReference type="SAM" id="MobiDB-lite"/>
    </source>
</evidence>
<reference evidence="14" key="2">
    <citation type="submission" date="2025-08" db="UniProtKB">
        <authorList>
            <consortium name="Ensembl"/>
        </authorList>
    </citation>
    <scope>IDENTIFICATION</scope>
</reference>
<name>A0A3P8WM18_CYNSE</name>
<comment type="similarity">
    <text evidence="3">Belongs to the SNAP family.</text>
</comment>
<evidence type="ECO:0000256" key="1">
    <source>
        <dbReference type="ARBA" id="ARBA00004170"/>
    </source>
</evidence>
<protein>
    <recommendedName>
        <fullName evidence="9">Gamma-soluble NSF attachment protein</fullName>
    </recommendedName>
    <alternativeName>
        <fullName evidence="10">N-ethylmaleimide-sensitive factor attachment protein gamma</fullName>
    </alternativeName>
</protein>
<dbReference type="GO" id="GO:0005483">
    <property type="term" value="F:soluble NSF attachment protein activity"/>
    <property type="evidence" value="ECO:0007669"/>
    <property type="project" value="TreeGrafter"/>
</dbReference>
<dbReference type="GO" id="GO:0005794">
    <property type="term" value="C:Golgi apparatus"/>
    <property type="evidence" value="ECO:0007669"/>
    <property type="project" value="UniProtKB-SubCell"/>
</dbReference>
<dbReference type="AlphaFoldDB" id="A0A3P8WM18"/>
<dbReference type="GO" id="GO:0006886">
    <property type="term" value="P:intracellular protein transport"/>
    <property type="evidence" value="ECO:0007669"/>
    <property type="project" value="InterPro"/>
</dbReference>
<dbReference type="Proteomes" id="UP000265120">
    <property type="component" value="Chromosome 20"/>
</dbReference>
<keyword evidence="15" id="KW-1185">Reference proteome</keyword>
<dbReference type="Gene3D" id="1.25.40.10">
    <property type="entry name" value="Tetratricopeptide repeat domain"/>
    <property type="match status" value="1"/>
</dbReference>
<dbReference type="GO" id="GO:0016192">
    <property type="term" value="P:vesicle-mediated transport"/>
    <property type="evidence" value="ECO:0007669"/>
    <property type="project" value="UniProtKB-KW"/>
</dbReference>
<evidence type="ECO:0000256" key="12">
    <source>
        <dbReference type="ARBA" id="ARBA00062133"/>
    </source>
</evidence>
<dbReference type="Ensembl" id="ENSCSET00000026909.1">
    <property type="protein sequence ID" value="ENSCSEP00000026556.1"/>
    <property type="gene ID" value="ENSCSEG00000016952.1"/>
</dbReference>
<evidence type="ECO:0000256" key="3">
    <source>
        <dbReference type="ARBA" id="ARBA00010050"/>
    </source>
</evidence>
<keyword evidence="7" id="KW-0333">Golgi apparatus</keyword>
<accession>A0A3P8WM18</accession>
<evidence type="ECO:0000256" key="10">
    <source>
        <dbReference type="ARBA" id="ARBA00042485"/>
    </source>
</evidence>
<evidence type="ECO:0000256" key="11">
    <source>
        <dbReference type="ARBA" id="ARBA00060011"/>
    </source>
</evidence>
<reference evidence="14" key="3">
    <citation type="submission" date="2025-09" db="UniProtKB">
        <authorList>
            <consortium name="Ensembl"/>
        </authorList>
    </citation>
    <scope>IDENTIFICATION</scope>
</reference>
<reference evidence="14 15" key="1">
    <citation type="journal article" date="2014" name="Nat. Genet.">
        <title>Whole-genome sequence of a flatfish provides insights into ZW sex chromosome evolution and adaptation to a benthic lifestyle.</title>
        <authorList>
            <person name="Chen S."/>
            <person name="Zhang G."/>
            <person name="Shao C."/>
            <person name="Huang Q."/>
            <person name="Liu G."/>
            <person name="Zhang P."/>
            <person name="Song W."/>
            <person name="An N."/>
            <person name="Chalopin D."/>
            <person name="Volff J.N."/>
            <person name="Hong Y."/>
            <person name="Li Q."/>
            <person name="Sha Z."/>
            <person name="Zhou H."/>
            <person name="Xie M."/>
            <person name="Yu Q."/>
            <person name="Liu Y."/>
            <person name="Xiang H."/>
            <person name="Wang N."/>
            <person name="Wu K."/>
            <person name="Yang C."/>
            <person name="Zhou Q."/>
            <person name="Liao X."/>
            <person name="Yang L."/>
            <person name="Hu Q."/>
            <person name="Zhang J."/>
            <person name="Meng L."/>
            <person name="Jin L."/>
            <person name="Tian Y."/>
            <person name="Lian J."/>
            <person name="Yang J."/>
            <person name="Miao G."/>
            <person name="Liu S."/>
            <person name="Liang Z."/>
            <person name="Yan F."/>
            <person name="Li Y."/>
            <person name="Sun B."/>
            <person name="Zhang H."/>
            <person name="Zhang J."/>
            <person name="Zhu Y."/>
            <person name="Du M."/>
            <person name="Zhao Y."/>
            <person name="Schartl M."/>
            <person name="Tang Q."/>
            <person name="Wang J."/>
        </authorList>
    </citation>
    <scope>NUCLEOTIDE SEQUENCE</scope>
</reference>
<dbReference type="SUPFAM" id="SSF48452">
    <property type="entry name" value="TPR-like"/>
    <property type="match status" value="1"/>
</dbReference>
<evidence type="ECO:0000256" key="4">
    <source>
        <dbReference type="ARBA" id="ARBA00022448"/>
    </source>
</evidence>
<evidence type="ECO:0000256" key="6">
    <source>
        <dbReference type="ARBA" id="ARBA00022927"/>
    </source>
</evidence>
<evidence type="ECO:0000313" key="15">
    <source>
        <dbReference type="Proteomes" id="UP000265120"/>
    </source>
</evidence>
<keyword evidence="4" id="KW-0813">Transport</keyword>
<dbReference type="PANTHER" id="PTHR13768">
    <property type="entry name" value="SOLUBLE NSF ATTACHMENT PROTEIN SNAP"/>
    <property type="match status" value="1"/>
</dbReference>
<feature type="compositionally biased region" description="Acidic residues" evidence="13">
    <location>
        <begin position="298"/>
        <end position="309"/>
    </location>
</feature>
<evidence type="ECO:0000256" key="5">
    <source>
        <dbReference type="ARBA" id="ARBA00022892"/>
    </source>
</evidence>
<dbReference type="InterPro" id="IPR000744">
    <property type="entry name" value="NSF_attach"/>
</dbReference>
<dbReference type="PANTHER" id="PTHR13768:SF2">
    <property type="entry name" value="GAMMA-SOLUBLE NSF ATTACHMENT PROTEIN"/>
    <property type="match status" value="1"/>
</dbReference>